<evidence type="ECO:0000313" key="3">
    <source>
        <dbReference type="Proteomes" id="UP000475862"/>
    </source>
</evidence>
<feature type="transmembrane region" description="Helical" evidence="1">
    <location>
        <begin position="221"/>
        <end position="240"/>
    </location>
</feature>
<dbReference type="EMBL" id="VYZN01000020">
    <property type="protein sequence ID" value="KAE9536820.1"/>
    <property type="molecule type" value="Genomic_DNA"/>
</dbReference>
<keyword evidence="1" id="KW-1133">Transmembrane helix</keyword>
<evidence type="ECO:0000313" key="2">
    <source>
        <dbReference type="EMBL" id="KAE9536820.1"/>
    </source>
</evidence>
<keyword evidence="1" id="KW-0812">Transmembrane</keyword>
<proteinExistence type="predicted"/>
<gene>
    <name evidence="2" type="ORF">AGLY_006882</name>
</gene>
<evidence type="ECO:0000256" key="1">
    <source>
        <dbReference type="SAM" id="Phobius"/>
    </source>
</evidence>
<reference evidence="2 3" key="1">
    <citation type="submission" date="2019-08" db="EMBL/GenBank/DDBJ databases">
        <title>The genome of the soybean aphid Biotype 1, its phylome, world population structure and adaptation to the North American continent.</title>
        <authorList>
            <person name="Giordano R."/>
            <person name="Donthu R.K."/>
            <person name="Hernandez A.G."/>
            <person name="Wright C.L."/>
            <person name="Zimin A.V."/>
        </authorList>
    </citation>
    <scope>NUCLEOTIDE SEQUENCE [LARGE SCALE GENOMIC DNA]</scope>
    <source>
        <tissue evidence="2">Whole aphids</tissue>
    </source>
</reference>
<sequence>MTVTLDLYEKCVDVEDKNLNENVACVFHILPIIVIPILISLSYTNTSPRYVGGLNAIYQIKALVKMTSRSKRLVNAAMTVCQVEKRRFIPPAKKEDFTDSIKLNNAVFNQIMSNKNPILDNNDINNENLIDSLTDYSRDTVDRLPLNEKNKNNIVINDTDSIDHIILNTPSCSRVLVFDFTNNTSNKNEVLLECSETTQVSKSPTPEQLDLQYVFLDSVKMYFQFFTQFVYYLLYNTVLIQKK</sequence>
<dbReference type="AlphaFoldDB" id="A0A6G0TQG6"/>
<dbReference type="Proteomes" id="UP000475862">
    <property type="component" value="Unassembled WGS sequence"/>
</dbReference>
<keyword evidence="3" id="KW-1185">Reference proteome</keyword>
<organism evidence="2 3">
    <name type="scientific">Aphis glycines</name>
    <name type="common">Soybean aphid</name>
    <dbReference type="NCBI Taxonomy" id="307491"/>
    <lineage>
        <taxon>Eukaryota</taxon>
        <taxon>Metazoa</taxon>
        <taxon>Ecdysozoa</taxon>
        <taxon>Arthropoda</taxon>
        <taxon>Hexapoda</taxon>
        <taxon>Insecta</taxon>
        <taxon>Pterygota</taxon>
        <taxon>Neoptera</taxon>
        <taxon>Paraneoptera</taxon>
        <taxon>Hemiptera</taxon>
        <taxon>Sternorrhyncha</taxon>
        <taxon>Aphidomorpha</taxon>
        <taxon>Aphidoidea</taxon>
        <taxon>Aphididae</taxon>
        <taxon>Aphidini</taxon>
        <taxon>Aphis</taxon>
        <taxon>Aphis</taxon>
    </lineage>
</organism>
<comment type="caution">
    <text evidence="2">The sequence shown here is derived from an EMBL/GenBank/DDBJ whole genome shotgun (WGS) entry which is preliminary data.</text>
</comment>
<name>A0A6G0TQG6_APHGL</name>
<accession>A0A6G0TQG6</accession>
<keyword evidence="1" id="KW-0472">Membrane</keyword>
<protein>
    <submittedName>
        <fullName evidence="2">Uncharacterized protein</fullName>
    </submittedName>
</protein>